<evidence type="ECO:0000313" key="1">
    <source>
        <dbReference type="EMBL" id="MBP2388030.1"/>
    </source>
</evidence>
<name>A0ABS4XHX1_9MICC</name>
<gene>
    <name evidence="1" type="ORF">JOF47_003541</name>
</gene>
<reference evidence="1 2" key="1">
    <citation type="submission" date="2021-03" db="EMBL/GenBank/DDBJ databases">
        <title>Sequencing the genomes of 1000 actinobacteria strains.</title>
        <authorList>
            <person name="Klenk H.-P."/>
        </authorList>
    </citation>
    <scope>NUCLEOTIDE SEQUENCE [LARGE SCALE GENOMIC DNA]</scope>
    <source>
        <strain evidence="1 2">DSM 15797</strain>
    </source>
</reference>
<proteinExistence type="predicted"/>
<accession>A0ABS4XHX1</accession>
<evidence type="ECO:0008006" key="3">
    <source>
        <dbReference type="Google" id="ProtNLM"/>
    </source>
</evidence>
<protein>
    <recommendedName>
        <fullName evidence="3">CGNR zinc finger domain-containing protein</fullName>
    </recommendedName>
</protein>
<dbReference type="Proteomes" id="UP001296993">
    <property type="component" value="Unassembled WGS sequence"/>
</dbReference>
<dbReference type="EMBL" id="JAGIOF010000001">
    <property type="protein sequence ID" value="MBP2388030.1"/>
    <property type="molecule type" value="Genomic_DNA"/>
</dbReference>
<dbReference type="RefSeq" id="WP_210000762.1">
    <property type="nucleotide sequence ID" value="NZ_BAAAJY010000001.1"/>
</dbReference>
<keyword evidence="2" id="KW-1185">Reference proteome</keyword>
<evidence type="ECO:0000313" key="2">
    <source>
        <dbReference type="Proteomes" id="UP001296993"/>
    </source>
</evidence>
<organism evidence="1 2">
    <name type="scientific">Paeniglutamicibacter kerguelensis</name>
    <dbReference type="NCBI Taxonomy" id="254788"/>
    <lineage>
        <taxon>Bacteria</taxon>
        <taxon>Bacillati</taxon>
        <taxon>Actinomycetota</taxon>
        <taxon>Actinomycetes</taxon>
        <taxon>Micrococcales</taxon>
        <taxon>Micrococcaceae</taxon>
        <taxon>Paeniglutamicibacter</taxon>
    </lineage>
</organism>
<sequence>MMHTTTTNGFQAACEQRAHEHAWVVESAHNTSEGRVLYVRCAGNCGARRIDIQGAIEVPPSEVSFVVGG</sequence>
<comment type="caution">
    <text evidence="1">The sequence shown here is derived from an EMBL/GenBank/DDBJ whole genome shotgun (WGS) entry which is preliminary data.</text>
</comment>